<dbReference type="AlphaFoldDB" id="A0AAN8EZN1"/>
<dbReference type="PROSITE" id="PS00019">
    <property type="entry name" value="ACTININ_1"/>
    <property type="match status" value="1"/>
</dbReference>
<accession>A0AAN8EZN1</accession>
<dbReference type="Proteomes" id="UP001331761">
    <property type="component" value="Unassembled WGS sequence"/>
</dbReference>
<evidence type="ECO:0000313" key="3">
    <source>
        <dbReference type="Proteomes" id="UP001331761"/>
    </source>
</evidence>
<sequence length="118" mass="13406">MEEESSDSPMWRLSQSRMSRRMTSTPTSSSTSYSFSFVAHEATMVSPLDWFSSHSRHVVRDERDGIQKKTFTKWVNKHLAKKMGCKPDAICCVLYTIMCTCGESIDADLKNGEPSLCR</sequence>
<dbReference type="EMBL" id="WIXE01019172">
    <property type="protein sequence ID" value="KAK5970271.1"/>
    <property type="molecule type" value="Genomic_DNA"/>
</dbReference>
<feature type="region of interest" description="Disordered" evidence="1">
    <location>
        <begin position="1"/>
        <end position="32"/>
    </location>
</feature>
<protein>
    <recommendedName>
        <fullName evidence="4">Calponin-homology (CH) domain-containing protein</fullName>
    </recommendedName>
</protein>
<organism evidence="2 3">
    <name type="scientific">Trichostrongylus colubriformis</name>
    <name type="common">Black scour worm</name>
    <dbReference type="NCBI Taxonomy" id="6319"/>
    <lineage>
        <taxon>Eukaryota</taxon>
        <taxon>Metazoa</taxon>
        <taxon>Ecdysozoa</taxon>
        <taxon>Nematoda</taxon>
        <taxon>Chromadorea</taxon>
        <taxon>Rhabditida</taxon>
        <taxon>Rhabditina</taxon>
        <taxon>Rhabditomorpha</taxon>
        <taxon>Strongyloidea</taxon>
        <taxon>Trichostrongylidae</taxon>
        <taxon>Trichostrongylus</taxon>
    </lineage>
</organism>
<dbReference type="InterPro" id="IPR001589">
    <property type="entry name" value="Actinin_actin-bd_CS"/>
</dbReference>
<name>A0AAN8EZN1_TRICO</name>
<dbReference type="SUPFAM" id="SSF47576">
    <property type="entry name" value="Calponin-homology domain, CH-domain"/>
    <property type="match status" value="1"/>
</dbReference>
<keyword evidence="3" id="KW-1185">Reference proteome</keyword>
<comment type="caution">
    <text evidence="2">The sequence shown here is derived from an EMBL/GenBank/DDBJ whole genome shotgun (WGS) entry which is preliminary data.</text>
</comment>
<dbReference type="Gene3D" id="1.10.418.10">
    <property type="entry name" value="Calponin-like domain"/>
    <property type="match status" value="1"/>
</dbReference>
<evidence type="ECO:0000256" key="1">
    <source>
        <dbReference type="SAM" id="MobiDB-lite"/>
    </source>
</evidence>
<evidence type="ECO:0000313" key="2">
    <source>
        <dbReference type="EMBL" id="KAK5970271.1"/>
    </source>
</evidence>
<reference evidence="2 3" key="1">
    <citation type="submission" date="2019-10" db="EMBL/GenBank/DDBJ databases">
        <title>Assembly and Annotation for the nematode Trichostrongylus colubriformis.</title>
        <authorList>
            <person name="Martin J."/>
        </authorList>
    </citation>
    <scope>NUCLEOTIDE SEQUENCE [LARGE SCALE GENOMIC DNA]</scope>
    <source>
        <strain evidence="2">G859</strain>
        <tissue evidence="2">Whole worm</tissue>
    </source>
</reference>
<evidence type="ECO:0008006" key="4">
    <source>
        <dbReference type="Google" id="ProtNLM"/>
    </source>
</evidence>
<gene>
    <name evidence="2" type="ORF">GCK32_018584</name>
</gene>
<proteinExistence type="predicted"/>
<dbReference type="InterPro" id="IPR036872">
    <property type="entry name" value="CH_dom_sf"/>
</dbReference>
<feature type="compositionally biased region" description="Low complexity" evidence="1">
    <location>
        <begin position="12"/>
        <end position="32"/>
    </location>
</feature>